<dbReference type="SUPFAM" id="SSF52096">
    <property type="entry name" value="ClpP/crotonase"/>
    <property type="match status" value="1"/>
</dbReference>
<proteinExistence type="predicted"/>
<dbReference type="EMBL" id="BLAJ01000003">
    <property type="protein sequence ID" value="GES49901.1"/>
    <property type="molecule type" value="Genomic_DNA"/>
</dbReference>
<dbReference type="Gene3D" id="3.90.226.10">
    <property type="entry name" value="2-enoyl-CoA Hydratase, Chain A, domain 1"/>
    <property type="match status" value="1"/>
</dbReference>
<organism evidence="1 2">
    <name type="scientific">Rhizobium dioscoreae</name>
    <dbReference type="NCBI Taxonomy" id="2653122"/>
    <lineage>
        <taxon>Bacteria</taxon>
        <taxon>Pseudomonadati</taxon>
        <taxon>Pseudomonadota</taxon>
        <taxon>Alphaproteobacteria</taxon>
        <taxon>Hyphomicrobiales</taxon>
        <taxon>Rhizobiaceae</taxon>
        <taxon>Rhizobium/Agrobacterium group</taxon>
        <taxon>Rhizobium</taxon>
    </lineage>
</organism>
<comment type="caution">
    <text evidence="1">The sequence shown here is derived from an EMBL/GenBank/DDBJ whole genome shotgun (WGS) entry which is preliminary data.</text>
</comment>
<reference evidence="1 2" key="1">
    <citation type="journal article" date="2020" name="Genome Biol. Evol.">
        <title>Rhizobium dioscoreae sp. nov., a plant growth-promoting bacterium isolated from yam (Dioscorea species).</title>
        <authorList>
            <person name="Ouyabe M."/>
            <person name="Tanaka N."/>
            <person name="Shiwa Y."/>
            <person name="Fujita N."/>
            <person name="Kikuno H."/>
            <person name="Babil P."/>
            <person name="Shiwachi H."/>
        </authorList>
    </citation>
    <scope>NUCLEOTIDE SEQUENCE [LARGE SCALE GENOMIC DNA]</scope>
    <source>
        <strain evidence="1 2">S-93</strain>
    </source>
</reference>
<evidence type="ECO:0000313" key="2">
    <source>
        <dbReference type="Proteomes" id="UP000390335"/>
    </source>
</evidence>
<name>A0ABQ0Z301_9HYPH</name>
<protein>
    <recommendedName>
        <fullName evidence="3">SH3b domain-containing protein</fullName>
    </recommendedName>
</protein>
<keyword evidence="2" id="KW-1185">Reference proteome</keyword>
<gene>
    <name evidence="1" type="ORF">RsS93_25150</name>
</gene>
<evidence type="ECO:0000313" key="1">
    <source>
        <dbReference type="EMBL" id="GES49901.1"/>
    </source>
</evidence>
<dbReference type="Proteomes" id="UP000390335">
    <property type="component" value="Unassembled WGS sequence"/>
</dbReference>
<dbReference type="InterPro" id="IPR029045">
    <property type="entry name" value="ClpP/crotonase-like_dom_sf"/>
</dbReference>
<dbReference type="Gene3D" id="2.30.30.40">
    <property type="entry name" value="SH3 Domains"/>
    <property type="match status" value="1"/>
</dbReference>
<accession>A0ABQ0Z301</accession>
<sequence length="387" mass="41616">MLGFALGFALLAQNAAARLSYDVRTADDGITYIAVIGSFEADDDLSLFRDKAVSSHAIYVGFDSGGGNVSKALELGRLIRSLGLSTLAVRSAECSSACSLSFLGGVGRFAEPGSIGVHKSSVSDTKGMDVETAVAAVQRQTADVIAYMNEMGIDPGLLQLTLKYDSNDIRYLSSSEMTQFRVTTVSYQEIQEFAAKSSSNNAPAASAEARKATQPLNEESPLLQVPIPRNGIVQDDAGAALLKTSRNMSAKTIATFPNGSELTIKKSIGDWYRVSIGKKSGYMLQTSVWVREFEENRFGKQYIQIFVDPSLTTAIQLAKGANPPMAVHLTAQGRYALTIKDVYDKNIAPLVYRHLIGSKKIPLNAIITHGNDYVREICCSASAVTAE</sequence>
<evidence type="ECO:0008006" key="3">
    <source>
        <dbReference type="Google" id="ProtNLM"/>
    </source>
</evidence>